<comment type="caution">
    <text evidence="2">The sequence shown here is derived from an EMBL/GenBank/DDBJ whole genome shotgun (WGS) entry which is preliminary data.</text>
</comment>
<keyword evidence="3" id="KW-1185">Reference proteome</keyword>
<name>A0A8H7GXK2_9ASCO</name>
<feature type="compositionally biased region" description="Basic and acidic residues" evidence="1">
    <location>
        <begin position="577"/>
        <end position="593"/>
    </location>
</feature>
<dbReference type="Proteomes" id="UP000649328">
    <property type="component" value="Unassembled WGS sequence"/>
</dbReference>
<feature type="region of interest" description="Disordered" evidence="1">
    <location>
        <begin position="383"/>
        <end position="439"/>
    </location>
</feature>
<dbReference type="InterPro" id="IPR050600">
    <property type="entry name" value="SETD3_SETD6_MTase"/>
</dbReference>
<evidence type="ECO:0000256" key="1">
    <source>
        <dbReference type="SAM" id="MobiDB-lite"/>
    </source>
</evidence>
<evidence type="ECO:0008006" key="4">
    <source>
        <dbReference type="Google" id="ProtNLM"/>
    </source>
</evidence>
<feature type="compositionally biased region" description="Acidic residues" evidence="1">
    <location>
        <begin position="565"/>
        <end position="576"/>
    </location>
</feature>
<evidence type="ECO:0000313" key="2">
    <source>
        <dbReference type="EMBL" id="KAF8005283.1"/>
    </source>
</evidence>
<feature type="region of interest" description="Disordered" evidence="1">
    <location>
        <begin position="279"/>
        <end position="306"/>
    </location>
</feature>
<evidence type="ECO:0000313" key="3">
    <source>
        <dbReference type="Proteomes" id="UP000649328"/>
    </source>
</evidence>
<dbReference type="Gene3D" id="3.90.1410.10">
    <property type="entry name" value="set domain protein methyltransferase, domain 1"/>
    <property type="match status" value="1"/>
</dbReference>
<dbReference type="PANTHER" id="PTHR13271">
    <property type="entry name" value="UNCHARACTERIZED PUTATIVE METHYLTRANSFERASE"/>
    <property type="match status" value="1"/>
</dbReference>
<dbReference type="InterPro" id="IPR046341">
    <property type="entry name" value="SET_dom_sf"/>
</dbReference>
<dbReference type="EMBL" id="JACBPP010000001">
    <property type="protein sequence ID" value="KAF8005283.1"/>
    <property type="molecule type" value="Genomic_DNA"/>
</dbReference>
<proteinExistence type="predicted"/>
<dbReference type="SUPFAM" id="SSF82199">
    <property type="entry name" value="SET domain"/>
    <property type="match status" value="1"/>
</dbReference>
<sequence length="743" mass="84398">MSSTDAGKYRMVLAWLSENAFWNAELLELKPSKIGGLGVFWTLGPKDDENNDRLMLRVPKSNILSPANSFIHPLLMEYQCKNADVGLKAGMPALILTTLYELSQGTRSPWFYYLKSIDFYHSQMPLCFWADKAKEPLRNTECDILGMLETKEAIRMYWECVRFAESVQHLVPIPSLLNRHRMSQRLVNLFGRFLQAVISRAFHVDKYHGLALVPGADLFNHLSPLEKDGVIQHRENVHFECDDGDDLCAYCGETGCAHMDESDDEELADLVKLAKTEAMQDSDRLQGTNEMHDIQEEEEGDEEMKEGENGMVHDDLAGLVDELCLDEEQYGPAESDTDEEDNEIEENGLEENGEKDGNDYDIDIDVNKPITMADIAQLEDELENDAGSETDAESEAETDLDDEEASTISGEEKDEANGGQENFSEGLSSEGPSSGTTSMASSFKIEGAHAQELAEELTDGTKCCDIVVAHLPNERYDYELFNTYGNSLLNAYLLQRYGFVSEKNPNTTCSLSVQVFADIKRLERTEVSDRQIKMKLEWLERCGFDVINDLSVQMSDCCENRNGNDDDADDADDADECDNKDKLHSHTPKDSRADSAKLCADSCCSSEEEEEPPQTWELAPQISPDARPSKQTVAILRLLLMHFNIFYHKLYRCPSERRLEKRVHYYFMLGKLSREEKIVLRGWVKDRLGRYEKSIDTDSDKRPRIVLTGHHLETCLIILFWDDSNNSISPGYLQLFEIWYCRV</sequence>
<reference evidence="2" key="1">
    <citation type="submission" date="2020-10" db="EMBL/GenBank/DDBJ databases">
        <title>The Whole-Genome Sequence of Metschnikowia persimmonesis, a Novel Endophytic Yeast Species Isolated from Medicinal Plant Diospyros kaki Thumb.</title>
        <authorList>
            <person name="Rahmat E."/>
            <person name="Kang Y."/>
        </authorList>
    </citation>
    <scope>NUCLEOTIDE SEQUENCE</scope>
    <source>
        <strain evidence="2">KIOM G15050</strain>
    </source>
</reference>
<dbReference type="PANTHER" id="PTHR13271:SF34">
    <property type="entry name" value="N-LYSINE METHYLTRANSFERASE SETD6"/>
    <property type="match status" value="1"/>
</dbReference>
<feature type="region of interest" description="Disordered" evidence="1">
    <location>
        <begin position="330"/>
        <end position="363"/>
    </location>
</feature>
<feature type="region of interest" description="Disordered" evidence="1">
    <location>
        <begin position="564"/>
        <end position="593"/>
    </location>
</feature>
<accession>A0A8H7GXK2</accession>
<protein>
    <recommendedName>
        <fullName evidence="4">SET domain-containing protein</fullName>
    </recommendedName>
</protein>
<feature type="compositionally biased region" description="Acidic residues" evidence="1">
    <location>
        <begin position="330"/>
        <end position="351"/>
    </location>
</feature>
<dbReference type="GO" id="GO:0016279">
    <property type="term" value="F:protein-lysine N-methyltransferase activity"/>
    <property type="evidence" value="ECO:0007669"/>
    <property type="project" value="TreeGrafter"/>
</dbReference>
<organism evidence="2 3">
    <name type="scientific">Metschnikowia pulcherrima</name>
    <dbReference type="NCBI Taxonomy" id="27326"/>
    <lineage>
        <taxon>Eukaryota</taxon>
        <taxon>Fungi</taxon>
        <taxon>Dikarya</taxon>
        <taxon>Ascomycota</taxon>
        <taxon>Saccharomycotina</taxon>
        <taxon>Pichiomycetes</taxon>
        <taxon>Metschnikowiaceae</taxon>
        <taxon>Metschnikowia</taxon>
    </lineage>
</organism>
<feature type="compositionally biased region" description="Low complexity" evidence="1">
    <location>
        <begin position="424"/>
        <end position="438"/>
    </location>
</feature>
<dbReference type="OrthoDB" id="441812at2759"/>
<feature type="compositionally biased region" description="Acidic residues" evidence="1">
    <location>
        <begin position="383"/>
        <end position="405"/>
    </location>
</feature>
<dbReference type="GO" id="GO:0005634">
    <property type="term" value="C:nucleus"/>
    <property type="evidence" value="ECO:0007669"/>
    <property type="project" value="TreeGrafter"/>
</dbReference>
<dbReference type="CDD" id="cd10527">
    <property type="entry name" value="SET_LSMT"/>
    <property type="match status" value="1"/>
</dbReference>
<dbReference type="AlphaFoldDB" id="A0A8H7GXK2"/>
<feature type="compositionally biased region" description="Acidic residues" evidence="1">
    <location>
        <begin position="295"/>
        <end position="305"/>
    </location>
</feature>
<gene>
    <name evidence="2" type="ORF">HF325_000740</name>
</gene>